<comment type="caution">
    <text evidence="1">The sequence shown here is derived from an EMBL/GenBank/DDBJ whole genome shotgun (WGS) entry which is preliminary data.</text>
</comment>
<accession>A0A1J9Q1Q6</accession>
<evidence type="ECO:0000313" key="2">
    <source>
        <dbReference type="Proteomes" id="UP000182235"/>
    </source>
</evidence>
<dbReference type="AlphaFoldDB" id="A0A1J9Q1Q6"/>
<organism evidence="1 2">
    <name type="scientific">Emergomyces pasteurianus Ep9510</name>
    <dbReference type="NCBI Taxonomy" id="1447872"/>
    <lineage>
        <taxon>Eukaryota</taxon>
        <taxon>Fungi</taxon>
        <taxon>Dikarya</taxon>
        <taxon>Ascomycota</taxon>
        <taxon>Pezizomycotina</taxon>
        <taxon>Eurotiomycetes</taxon>
        <taxon>Eurotiomycetidae</taxon>
        <taxon>Onygenales</taxon>
        <taxon>Ajellomycetaceae</taxon>
        <taxon>Emergomyces</taxon>
    </lineage>
</organism>
<evidence type="ECO:0000313" key="1">
    <source>
        <dbReference type="EMBL" id="OJD09900.1"/>
    </source>
</evidence>
<keyword evidence="2" id="KW-1185">Reference proteome</keyword>
<name>A0A1J9Q1Q6_9EURO</name>
<proteinExistence type="predicted"/>
<gene>
    <name evidence="1" type="ORF">AJ78_08870</name>
</gene>
<dbReference type="EMBL" id="LGRN01001052">
    <property type="protein sequence ID" value="OJD09900.1"/>
    <property type="molecule type" value="Genomic_DNA"/>
</dbReference>
<reference evidence="1 2" key="1">
    <citation type="submission" date="2015-07" db="EMBL/GenBank/DDBJ databases">
        <title>Emmonsia species relationships and genome sequence.</title>
        <authorList>
            <consortium name="The Broad Institute Genomics Platform"/>
            <person name="Cuomo C.A."/>
            <person name="Munoz J.F."/>
            <person name="Imamovic A."/>
            <person name="Priest M.E."/>
            <person name="Young S."/>
            <person name="Clay O.K."/>
            <person name="McEwen J.G."/>
        </authorList>
    </citation>
    <scope>NUCLEOTIDE SEQUENCE [LARGE SCALE GENOMIC DNA]</scope>
    <source>
        <strain evidence="1 2">UAMH 9510</strain>
    </source>
</reference>
<sequence length="68" mass="7859">MNAWNNIFENNHEFPEFERKRAIHIKRDGLSVQVYAASAASITNAGPLQIYRFLPVSVVFLRRKLGQQ</sequence>
<protein>
    <submittedName>
        <fullName evidence="1">Uncharacterized protein</fullName>
    </submittedName>
</protein>
<dbReference type="Proteomes" id="UP000182235">
    <property type="component" value="Unassembled WGS sequence"/>
</dbReference>